<dbReference type="EMBL" id="JAJVKT010000009">
    <property type="protein sequence ID" value="MCE7508833.1"/>
    <property type="molecule type" value="Genomic_DNA"/>
</dbReference>
<dbReference type="AlphaFoldDB" id="A0A9Q3W417"/>
<evidence type="ECO:0000259" key="2">
    <source>
        <dbReference type="PROSITE" id="PS50405"/>
    </source>
</evidence>
<dbReference type="InterPro" id="IPR010987">
    <property type="entry name" value="Glutathione-S-Trfase_C-like"/>
</dbReference>
<dbReference type="SFLD" id="SFLDG00358">
    <property type="entry name" value="Main_(cytGST)"/>
    <property type="match status" value="1"/>
</dbReference>
<comment type="caution">
    <text evidence="3">The sequence shown here is derived from an EMBL/GenBank/DDBJ whole genome shotgun (WGS) entry which is preliminary data.</text>
</comment>
<evidence type="ECO:0000313" key="4">
    <source>
        <dbReference type="Proteomes" id="UP001107961"/>
    </source>
</evidence>
<dbReference type="SUPFAM" id="SSF52833">
    <property type="entry name" value="Thioredoxin-like"/>
    <property type="match status" value="1"/>
</dbReference>
<evidence type="ECO:0000259" key="1">
    <source>
        <dbReference type="PROSITE" id="PS50404"/>
    </source>
</evidence>
<dbReference type="InterPro" id="IPR036282">
    <property type="entry name" value="Glutathione-S-Trfase_C_sf"/>
</dbReference>
<proteinExistence type="predicted"/>
<dbReference type="InterPro" id="IPR004046">
    <property type="entry name" value="GST_C"/>
</dbReference>
<organism evidence="3 4">
    <name type="scientific">Alloalcanivorax xenomutans</name>
    <dbReference type="NCBI Taxonomy" id="1094342"/>
    <lineage>
        <taxon>Bacteria</taxon>
        <taxon>Pseudomonadati</taxon>
        <taxon>Pseudomonadota</taxon>
        <taxon>Gammaproteobacteria</taxon>
        <taxon>Oceanospirillales</taxon>
        <taxon>Alcanivoracaceae</taxon>
        <taxon>Alloalcanivorax</taxon>
    </lineage>
</organism>
<dbReference type="SFLD" id="SFLDG01150">
    <property type="entry name" value="Main.1:_Beta-like"/>
    <property type="match status" value="1"/>
</dbReference>
<dbReference type="CDD" id="cd03046">
    <property type="entry name" value="GST_N_GTT1_like"/>
    <property type="match status" value="1"/>
</dbReference>
<keyword evidence="4" id="KW-1185">Reference proteome</keyword>
<gene>
    <name evidence="3" type="ORF">LZG35_09315</name>
</gene>
<protein>
    <submittedName>
        <fullName evidence="3">Glutathione S-transferase family protein</fullName>
    </submittedName>
</protein>
<dbReference type="Proteomes" id="UP001107961">
    <property type="component" value="Unassembled WGS sequence"/>
</dbReference>
<dbReference type="Pfam" id="PF13409">
    <property type="entry name" value="GST_N_2"/>
    <property type="match status" value="1"/>
</dbReference>
<feature type="domain" description="GST C-terminal" evidence="2">
    <location>
        <begin position="88"/>
        <end position="210"/>
    </location>
</feature>
<dbReference type="InterPro" id="IPR036249">
    <property type="entry name" value="Thioredoxin-like_sf"/>
</dbReference>
<name>A0A9Q3W417_9GAMM</name>
<evidence type="ECO:0000313" key="3">
    <source>
        <dbReference type="EMBL" id="MCE7508833.1"/>
    </source>
</evidence>
<dbReference type="SUPFAM" id="SSF47616">
    <property type="entry name" value="GST C-terminal domain-like"/>
    <property type="match status" value="1"/>
</dbReference>
<accession>A0A9Q3W417</accession>
<dbReference type="SFLD" id="SFLDS00019">
    <property type="entry name" value="Glutathione_Transferase_(cytos"/>
    <property type="match status" value="1"/>
</dbReference>
<sequence>MSQDLVFYTNPMSRARVARWMLEEVNQPYRTHVLSFGLGMRDADYLAINPMGKVPALVHGDTVVTEVSAICAYLADAFPQAGLAPAPTSRERGAYYRWLFFIAGPFDAACTNHVLGFEIGNDAEKAATAGYGTLDRVLNTLENELRWRDYLVGKRFTAADLLAGAYLGYEMAVGAIEKRPVFERYCANLMERPAAIKARQIDNDLASHAV</sequence>
<reference evidence="3" key="1">
    <citation type="submission" date="2022-01" db="EMBL/GenBank/DDBJ databases">
        <authorList>
            <person name="Karlyshev A.V."/>
            <person name="Jaspars M."/>
        </authorList>
    </citation>
    <scope>NUCLEOTIDE SEQUENCE</scope>
    <source>
        <strain evidence="3">AGSA3-2</strain>
    </source>
</reference>
<dbReference type="InterPro" id="IPR004045">
    <property type="entry name" value="Glutathione_S-Trfase_N"/>
</dbReference>
<dbReference type="CDD" id="cd03207">
    <property type="entry name" value="GST_C_8"/>
    <property type="match status" value="1"/>
</dbReference>
<dbReference type="Gene3D" id="1.20.1050.10">
    <property type="match status" value="1"/>
</dbReference>
<dbReference type="PANTHER" id="PTHR44051:SF21">
    <property type="entry name" value="GLUTATHIONE S-TRANSFERASE FAMILY PROTEIN"/>
    <property type="match status" value="1"/>
</dbReference>
<dbReference type="Gene3D" id="3.40.30.10">
    <property type="entry name" value="Glutaredoxin"/>
    <property type="match status" value="1"/>
</dbReference>
<dbReference type="PANTHER" id="PTHR44051">
    <property type="entry name" value="GLUTATHIONE S-TRANSFERASE-RELATED"/>
    <property type="match status" value="1"/>
</dbReference>
<dbReference type="Pfam" id="PF00043">
    <property type="entry name" value="GST_C"/>
    <property type="match status" value="1"/>
</dbReference>
<dbReference type="InterPro" id="IPR040079">
    <property type="entry name" value="Glutathione_S-Trfase"/>
</dbReference>
<feature type="domain" description="GST N-terminal" evidence="1">
    <location>
        <begin position="2"/>
        <end position="82"/>
    </location>
</feature>
<dbReference type="PROSITE" id="PS50405">
    <property type="entry name" value="GST_CTER"/>
    <property type="match status" value="1"/>
</dbReference>
<dbReference type="RefSeq" id="WP_080530270.1">
    <property type="nucleotide sequence ID" value="NZ_CP012331.1"/>
</dbReference>
<dbReference type="PROSITE" id="PS50404">
    <property type="entry name" value="GST_NTER"/>
    <property type="match status" value="1"/>
</dbReference>
<dbReference type="KEGG" id="axe:P40_01650"/>